<keyword evidence="1" id="KW-0378">Hydrolase</keyword>
<dbReference type="EMBL" id="AKCV02000015">
    <property type="protein sequence ID" value="TMS58337.1"/>
    <property type="molecule type" value="Genomic_DNA"/>
</dbReference>
<name>A0ACD3SQC5_9BURK</name>
<gene>
    <name evidence="1" type="ORF">MW7_006200</name>
</gene>
<evidence type="ECO:0000313" key="1">
    <source>
        <dbReference type="EMBL" id="TMS58337.1"/>
    </source>
</evidence>
<sequence>MSLDVLQQRLGYQFVKAELLQQALTHRSHSAHHNERLEFLGDSVLNCAVADMLYGMFGKLDEGDLSRVRANLVKQQALFEIAQMLQLSEVLQLGEGELRSGGFRRPSILADALEAVFGAVFLDGGFDAARTLIRKLYIPILEQVDPRTLGKDAKTLLQEYLQGHKIALPTYNVVATHGAAHNQQFEVECLIPKLEIHVFGTGASRRAAEQAAAKLALDEAHRLVPQLLKRSRTERTGKTRKQPAPQDPQLSLRLKE</sequence>
<organism evidence="1 2">
    <name type="scientific">Imbroritus primus</name>
    <dbReference type="NCBI Taxonomy" id="3058603"/>
    <lineage>
        <taxon>Bacteria</taxon>
        <taxon>Pseudomonadati</taxon>
        <taxon>Pseudomonadota</taxon>
        <taxon>Betaproteobacteria</taxon>
        <taxon>Burkholderiales</taxon>
        <taxon>Burkholderiaceae</taxon>
        <taxon>Imbroritus</taxon>
    </lineage>
</organism>
<protein>
    <submittedName>
        <fullName evidence="1">Ribonuclease III</fullName>
        <ecNumber evidence="1">3.1.26.3</ecNumber>
    </submittedName>
</protein>
<proteinExistence type="predicted"/>
<comment type="caution">
    <text evidence="1">The sequence shown here is derived from an EMBL/GenBank/DDBJ whole genome shotgun (WGS) entry which is preliminary data.</text>
</comment>
<accession>A0ACD3SQC5</accession>
<dbReference type="Proteomes" id="UP000004277">
    <property type="component" value="Unassembled WGS sequence"/>
</dbReference>
<keyword evidence="2" id="KW-1185">Reference proteome</keyword>
<dbReference type="EC" id="3.1.26.3" evidence="1"/>
<evidence type="ECO:0000313" key="2">
    <source>
        <dbReference type="Proteomes" id="UP000004277"/>
    </source>
</evidence>
<reference evidence="1" key="1">
    <citation type="submission" date="2019-05" db="EMBL/GenBank/DDBJ databases">
        <title>Revised genome assembly of Burkholderiaceae (previously Ralstonia) sp. PBA.</title>
        <authorList>
            <person name="Gan H.M."/>
        </authorList>
    </citation>
    <scope>NUCLEOTIDE SEQUENCE</scope>
    <source>
        <strain evidence="1">PBA</strain>
    </source>
</reference>